<name>A0A0M3AR84_9SPHN</name>
<feature type="region of interest" description="Disordered" evidence="1">
    <location>
        <begin position="110"/>
        <end position="134"/>
    </location>
</feature>
<dbReference type="EMBL" id="LBIC01000003">
    <property type="protein sequence ID" value="KKW92702.1"/>
    <property type="molecule type" value="Genomic_DNA"/>
</dbReference>
<dbReference type="PATRIC" id="fig|56193.3.peg.1481"/>
<dbReference type="Proteomes" id="UP000033874">
    <property type="component" value="Unassembled WGS sequence"/>
</dbReference>
<evidence type="ECO:0000313" key="3">
    <source>
        <dbReference type="Proteomes" id="UP000033874"/>
    </source>
</evidence>
<dbReference type="AlphaFoldDB" id="A0A0M3AR84"/>
<dbReference type="STRING" id="56193.YP76_07150"/>
<dbReference type="RefSeq" id="WP_046762918.1">
    <property type="nucleotide sequence ID" value="NZ_LBIC01000003.1"/>
</dbReference>
<gene>
    <name evidence="2" type="ORF">YP76_07150</name>
</gene>
<accession>A0A0M3AR84</accession>
<organism evidence="2 3">
    <name type="scientific">Sphingobium chungbukense</name>
    <dbReference type="NCBI Taxonomy" id="56193"/>
    <lineage>
        <taxon>Bacteria</taxon>
        <taxon>Pseudomonadati</taxon>
        <taxon>Pseudomonadota</taxon>
        <taxon>Alphaproteobacteria</taxon>
        <taxon>Sphingomonadales</taxon>
        <taxon>Sphingomonadaceae</taxon>
        <taxon>Sphingobium</taxon>
    </lineage>
</organism>
<sequence length="168" mass="18073">MNLPAFSIAFLRGNWKLLLGAGIVLLLIVQTFRLQNTQAALEAERAGRTADRSEYRRAQAEATANAIADARKKEAEDAKKADAADARYADLSQQYRAAVLRYGAAQSAARQTDLPVPSASPASSDRPGGPTIVPQGSILIPQEDALICANNTARLEAVREWTLTLDPN</sequence>
<evidence type="ECO:0000256" key="1">
    <source>
        <dbReference type="SAM" id="MobiDB-lite"/>
    </source>
</evidence>
<keyword evidence="3" id="KW-1185">Reference proteome</keyword>
<reference evidence="2 3" key="1">
    <citation type="submission" date="2015-04" db="EMBL/GenBank/DDBJ databases">
        <title>Genome sequence of aromatic hydrocarbons-degrading Sphingobium chungbukense DJ77.</title>
        <authorList>
            <person name="Kim Y.-C."/>
            <person name="Chae J.-C."/>
        </authorList>
    </citation>
    <scope>NUCLEOTIDE SEQUENCE [LARGE SCALE GENOMIC DNA]</scope>
    <source>
        <strain evidence="2 3">DJ77</strain>
    </source>
</reference>
<proteinExistence type="predicted"/>
<comment type="caution">
    <text evidence="2">The sequence shown here is derived from an EMBL/GenBank/DDBJ whole genome shotgun (WGS) entry which is preliminary data.</text>
</comment>
<protein>
    <submittedName>
        <fullName evidence="2">Uncharacterized protein</fullName>
    </submittedName>
</protein>
<evidence type="ECO:0000313" key="2">
    <source>
        <dbReference type="EMBL" id="KKW92702.1"/>
    </source>
</evidence>